<keyword evidence="2" id="KW-1133">Transmembrane helix</keyword>
<feature type="transmembrane region" description="Helical" evidence="2">
    <location>
        <begin position="844"/>
        <end position="862"/>
    </location>
</feature>
<name>A0A1Y5IL38_OSTTA</name>
<feature type="region of interest" description="Disordered" evidence="1">
    <location>
        <begin position="1"/>
        <end position="86"/>
    </location>
</feature>
<feature type="transmembrane region" description="Helical" evidence="2">
    <location>
        <begin position="803"/>
        <end position="824"/>
    </location>
</feature>
<feature type="transmembrane region" description="Helical" evidence="2">
    <location>
        <begin position="773"/>
        <end position="791"/>
    </location>
</feature>
<dbReference type="AlphaFoldDB" id="A0A1Y5IL38"/>
<dbReference type="EMBL" id="KZ155777">
    <property type="protein sequence ID" value="OUS47665.1"/>
    <property type="molecule type" value="Genomic_DNA"/>
</dbReference>
<evidence type="ECO:0000256" key="2">
    <source>
        <dbReference type="SAM" id="Phobius"/>
    </source>
</evidence>
<evidence type="ECO:0000313" key="3">
    <source>
        <dbReference type="EMBL" id="OUS47665.1"/>
    </source>
</evidence>
<organism evidence="3">
    <name type="scientific">Ostreococcus tauri</name>
    <name type="common">Marine green alga</name>
    <dbReference type="NCBI Taxonomy" id="70448"/>
    <lineage>
        <taxon>Eukaryota</taxon>
        <taxon>Viridiplantae</taxon>
        <taxon>Chlorophyta</taxon>
        <taxon>Mamiellophyceae</taxon>
        <taxon>Mamiellales</taxon>
        <taxon>Bathycoccaceae</taxon>
        <taxon>Ostreococcus</taxon>
    </lineage>
</organism>
<sequence length="878" mass="96826">MGGMEKSGEDGANGVRVVDRTVSDLAEAAEALSGARDDGGEGSGGSGGSSSQTLTNADGTERSKGGTGRQTKARDPEKQTKRRKLNGKGELRPWYCASCKQTLKPEDFDTGLETCRVCLAKRRAKDRAKKRLRGLQLKHHLLSADEKDVAAFLLGVYHPSTGRGAPPGDTPSGERNPPWRTTQMHFQVSTEVNAFVEDFQSLLAGQPEVQAVQLIRTFFGVDERGQKVHPCDKDVMTATKTKTLSKNKLKYAYGRDVPHETRTEMELRLDPIYKRYSGMLSRVDDQTWVRFAAEDQQHQAGRKAKMIAGTKVTAKETIVKPEVKYSEPIHLEEQRGMWDESGLVPEALKDFDIYSSMNSADPTVNHFLYEFLFSAEAAPTQLPTSMPLSDEMLTERVDEATQLDENSEEQLNGDAYVFEGSIVMGWVGRARGENRKLLKSENGILPNGFAPQAISRAGQLFDARNPENLLPLEETANLHGFSNDLEVFSVLDSSSTDPLRVRLPAGAFSDQLGVRALHGGHYIECDVKQGRSGECEVMLYTNGKDGRNPNKVVILGAVYLQCFVQSGTAKMLPIGSNIPVLMIPSPSHVTEIRRGIDEILTAKGTLAARQFILSLAHVLQHGDPSSTRFNFVLEMAHMLRLNKTLNLLERLATLAKCQEDQETLGNESAQGSQDREELQALAIAERFMNAVGRPILCLTAGLLKIDAYSLFSTGRFQVSSVFLLLLTMAAMLPTIGSNMHDDLKTFVFVVLFALAHFLDMRTSIVRNPHMGQVPVYIVGLILTYALDILHAPHSRVSTTLSVVVPHLMFAPIGFTAQTVFKVMMRSLPQNIDSTSAWMLRLHSHVVHVALTVAMPLFLPHFIKHGISRMSQGTNKNVT</sequence>
<dbReference type="Proteomes" id="UP000195557">
    <property type="component" value="Unassembled WGS sequence"/>
</dbReference>
<keyword evidence="2" id="KW-0812">Transmembrane</keyword>
<feature type="transmembrane region" description="Helical" evidence="2">
    <location>
        <begin position="743"/>
        <end position="761"/>
    </location>
</feature>
<protein>
    <submittedName>
        <fullName evidence="3">Uncharacterized protein</fullName>
    </submittedName>
</protein>
<gene>
    <name evidence="3" type="ORF">BE221DRAFT_190633</name>
</gene>
<evidence type="ECO:0000256" key="1">
    <source>
        <dbReference type="SAM" id="MobiDB-lite"/>
    </source>
</evidence>
<accession>A0A1Y5IL38</accession>
<keyword evidence="2" id="KW-0472">Membrane</keyword>
<proteinExistence type="predicted"/>
<reference evidence="3" key="1">
    <citation type="submission" date="2017-04" db="EMBL/GenBank/DDBJ databases">
        <title>Population genomics of picophytoplankton unveils novel chromosome hypervariability.</title>
        <authorList>
            <consortium name="DOE Joint Genome Institute"/>
            <person name="Blanc-Mathieu R."/>
            <person name="Krasovec M."/>
            <person name="Hebrard M."/>
            <person name="Yau S."/>
            <person name="Desgranges E."/>
            <person name="Martin J."/>
            <person name="Schackwitz W."/>
            <person name="Kuo A."/>
            <person name="Salin G."/>
            <person name="Donnadieu C."/>
            <person name="Desdevises Y."/>
            <person name="Sanchez-Ferandin S."/>
            <person name="Moreau H."/>
            <person name="Rivals E."/>
            <person name="Grigoriev I.V."/>
            <person name="Grimsley N."/>
            <person name="Eyre-Walker A."/>
            <person name="Piganeau G."/>
        </authorList>
    </citation>
    <scope>NUCLEOTIDE SEQUENCE [LARGE SCALE GENOMIC DNA]</scope>
    <source>
        <strain evidence="3">RCC 1115</strain>
    </source>
</reference>
<feature type="transmembrane region" description="Helical" evidence="2">
    <location>
        <begin position="716"/>
        <end position="736"/>
    </location>
</feature>